<evidence type="ECO:0000259" key="5">
    <source>
        <dbReference type="Pfam" id="PF06803"/>
    </source>
</evidence>
<dbReference type="AlphaFoldDB" id="A0A8J3ENQ1"/>
<evidence type="ECO:0000256" key="3">
    <source>
        <dbReference type="ARBA" id="ARBA00022989"/>
    </source>
</evidence>
<reference evidence="6" key="2">
    <citation type="submission" date="2020-09" db="EMBL/GenBank/DDBJ databases">
        <authorList>
            <person name="Sun Q."/>
            <person name="Zhou Y."/>
        </authorList>
    </citation>
    <scope>NUCLEOTIDE SEQUENCE</scope>
    <source>
        <strain evidence="6">CGMCC 1.12777</strain>
    </source>
</reference>
<gene>
    <name evidence="6" type="ORF">GCM10007096_41590</name>
</gene>
<dbReference type="EMBL" id="BMFV01000055">
    <property type="protein sequence ID" value="GGH88687.1"/>
    <property type="molecule type" value="Genomic_DNA"/>
</dbReference>
<name>A0A8J3ENQ1_9BACL</name>
<keyword evidence="7" id="KW-1185">Reference proteome</keyword>
<dbReference type="InterPro" id="IPR010652">
    <property type="entry name" value="DUF1232"/>
</dbReference>
<dbReference type="Pfam" id="PF06803">
    <property type="entry name" value="DUF1232"/>
    <property type="match status" value="1"/>
</dbReference>
<comment type="caution">
    <text evidence="6">The sequence shown here is derived from an EMBL/GenBank/DDBJ whole genome shotgun (WGS) entry which is preliminary data.</text>
</comment>
<evidence type="ECO:0000313" key="7">
    <source>
        <dbReference type="Proteomes" id="UP000656813"/>
    </source>
</evidence>
<comment type="subcellular location">
    <subcellularLocation>
        <location evidence="1">Endomembrane system</location>
        <topology evidence="1">Multi-pass membrane protein</topology>
    </subcellularLocation>
</comment>
<reference evidence="6" key="1">
    <citation type="journal article" date="2014" name="Int. J. Syst. Evol. Microbiol.">
        <title>Complete genome sequence of Corynebacterium casei LMG S-19264T (=DSM 44701T), isolated from a smear-ripened cheese.</title>
        <authorList>
            <consortium name="US DOE Joint Genome Institute (JGI-PGF)"/>
            <person name="Walter F."/>
            <person name="Albersmeier A."/>
            <person name="Kalinowski J."/>
            <person name="Ruckert C."/>
        </authorList>
    </citation>
    <scope>NUCLEOTIDE SEQUENCE</scope>
    <source>
        <strain evidence="6">CGMCC 1.12777</strain>
    </source>
</reference>
<dbReference type="RefSeq" id="WP_204871355.1">
    <property type="nucleotide sequence ID" value="NZ_BMFV01000055.1"/>
</dbReference>
<protein>
    <recommendedName>
        <fullName evidence="5">DUF1232 domain-containing protein</fullName>
    </recommendedName>
</protein>
<evidence type="ECO:0000256" key="1">
    <source>
        <dbReference type="ARBA" id="ARBA00004127"/>
    </source>
</evidence>
<sequence>MDKKEKEDIKNGHVDIEKLKVQPENMAEKEAYIKEGFWKKIKRYASRVPFVNEAVALYYCALDSKTPVWAKGVAVGALAYFIMPTDALPDFLPLLGYTDDASVVAAALASLGKYVKEEHKAKAYQALTGKKEIKGEERGTHGFE</sequence>
<evidence type="ECO:0000313" key="6">
    <source>
        <dbReference type="EMBL" id="GGH88687.1"/>
    </source>
</evidence>
<proteinExistence type="predicted"/>
<dbReference type="GO" id="GO:0012505">
    <property type="term" value="C:endomembrane system"/>
    <property type="evidence" value="ECO:0007669"/>
    <property type="project" value="UniProtKB-SubCell"/>
</dbReference>
<organism evidence="6 7">
    <name type="scientific">Pullulanibacillus pueri</name>
    <dbReference type="NCBI Taxonomy" id="1437324"/>
    <lineage>
        <taxon>Bacteria</taxon>
        <taxon>Bacillati</taxon>
        <taxon>Bacillota</taxon>
        <taxon>Bacilli</taxon>
        <taxon>Bacillales</taxon>
        <taxon>Sporolactobacillaceae</taxon>
        <taxon>Pullulanibacillus</taxon>
    </lineage>
</organism>
<feature type="domain" description="DUF1232" evidence="5">
    <location>
        <begin position="70"/>
        <end position="105"/>
    </location>
</feature>
<keyword evidence="2" id="KW-0812">Transmembrane</keyword>
<evidence type="ECO:0000256" key="2">
    <source>
        <dbReference type="ARBA" id="ARBA00022692"/>
    </source>
</evidence>
<dbReference type="Proteomes" id="UP000656813">
    <property type="component" value="Unassembled WGS sequence"/>
</dbReference>
<accession>A0A8J3ENQ1</accession>
<keyword evidence="3" id="KW-1133">Transmembrane helix</keyword>
<evidence type="ECO:0000256" key="4">
    <source>
        <dbReference type="ARBA" id="ARBA00023136"/>
    </source>
</evidence>
<keyword evidence="4" id="KW-0472">Membrane</keyword>